<evidence type="ECO:0000313" key="1">
    <source>
        <dbReference type="EMBL" id="EPX55938.1"/>
    </source>
</evidence>
<dbReference type="InterPro" id="IPR021815">
    <property type="entry name" value="TsiV"/>
</dbReference>
<keyword evidence="2" id="KW-1185">Reference proteome</keyword>
<dbReference type="eggNOG" id="ENOG50339VQ">
    <property type="taxonomic scope" value="Bacteria"/>
</dbReference>
<protein>
    <recommendedName>
        <fullName evidence="3">DUF3396 domain-containing protein</fullName>
    </recommendedName>
</protein>
<proteinExistence type="predicted"/>
<organism evidence="1 2">
    <name type="scientific">Cystobacter fuscus (strain ATCC 25194 / DSM 2262 / NBRC 100088 / M29)</name>
    <dbReference type="NCBI Taxonomy" id="1242864"/>
    <lineage>
        <taxon>Bacteria</taxon>
        <taxon>Pseudomonadati</taxon>
        <taxon>Myxococcota</taxon>
        <taxon>Myxococcia</taxon>
        <taxon>Myxococcales</taxon>
        <taxon>Cystobacterineae</taxon>
        <taxon>Archangiaceae</taxon>
        <taxon>Cystobacter</taxon>
    </lineage>
</organism>
<evidence type="ECO:0000313" key="2">
    <source>
        <dbReference type="Proteomes" id="UP000011682"/>
    </source>
</evidence>
<evidence type="ECO:0008006" key="3">
    <source>
        <dbReference type="Google" id="ProtNLM"/>
    </source>
</evidence>
<name>S9QHL8_CYSF2</name>
<gene>
    <name evidence="1" type="ORF">D187_008193</name>
</gene>
<dbReference type="AlphaFoldDB" id="S9QHL8"/>
<dbReference type="Proteomes" id="UP000011682">
    <property type="component" value="Unassembled WGS sequence"/>
</dbReference>
<sequence length="296" mass="34491">MRHAIDSYIHAVGQGPQSINYVYFSHDEGMRLEEEQWSWVRRLLETTKRRSFPADYEPWERREIQKRSYERRLRFTGGEDSQNGYQLEYRARIPWQPAPERTMASVLTATLPIEFPEEHGPGLVRQLALDMASKLLFASGHVGLALELDWCLRPADNAFRAQVLRYPAIDLRAAWRHERWMGHHVDGVHWLNFLGPPTLTQLGGATALRSRLDSAGTTVVELDEQRVLVSLGERPEAGDLATGTSLPAYRELARVLEPWLEPLFLEQCWDSERDPRYTKLVLTEEEARRWWRRFLD</sequence>
<reference evidence="1" key="1">
    <citation type="submission" date="2013-05" db="EMBL/GenBank/DDBJ databases">
        <title>Genome assembly of Cystobacter fuscus DSM 2262.</title>
        <authorList>
            <person name="Sharma G."/>
            <person name="Khatri I."/>
            <person name="Kaur C."/>
            <person name="Mayilraj S."/>
            <person name="Subramanian S."/>
        </authorList>
    </citation>
    <scope>NUCLEOTIDE SEQUENCE [LARGE SCALE GENOMIC DNA]</scope>
    <source>
        <strain evidence="1">DSM 2262</strain>
    </source>
</reference>
<comment type="caution">
    <text evidence="1">The sequence shown here is derived from an EMBL/GenBank/DDBJ whole genome shotgun (WGS) entry which is preliminary data.</text>
</comment>
<dbReference type="Pfam" id="PF11876">
    <property type="entry name" value="TsiV"/>
    <property type="match status" value="1"/>
</dbReference>
<dbReference type="EMBL" id="ANAH02000067">
    <property type="protein sequence ID" value="EPX55938.1"/>
    <property type="molecule type" value="Genomic_DNA"/>
</dbReference>
<accession>S9QHL8</accession>